<dbReference type="Pfam" id="PF00589">
    <property type="entry name" value="Phage_integrase"/>
    <property type="match status" value="1"/>
</dbReference>
<keyword evidence="13" id="KW-1185">Reference proteome</keyword>
<proteinExistence type="inferred from homology"/>
<feature type="domain" description="Core-binding (CB)" evidence="11">
    <location>
        <begin position="1"/>
        <end position="85"/>
    </location>
</feature>
<dbReference type="NCBIfam" id="NF001399">
    <property type="entry name" value="PRK00283.1"/>
    <property type="match status" value="1"/>
</dbReference>
<name>A0ABW3HMN6_9BACL</name>
<evidence type="ECO:0000259" key="10">
    <source>
        <dbReference type="PROSITE" id="PS51898"/>
    </source>
</evidence>
<dbReference type="PANTHER" id="PTHR30349">
    <property type="entry name" value="PHAGE INTEGRASE-RELATED"/>
    <property type="match status" value="1"/>
</dbReference>
<feature type="active site" evidence="9">
    <location>
        <position position="244"/>
    </location>
</feature>
<feature type="active site" evidence="9">
    <location>
        <position position="146"/>
    </location>
</feature>
<feature type="active site" evidence="9">
    <location>
        <position position="241"/>
    </location>
</feature>
<dbReference type="InterPro" id="IPR002104">
    <property type="entry name" value="Integrase_catalytic"/>
</dbReference>
<dbReference type="Proteomes" id="UP001596989">
    <property type="component" value="Unassembled WGS sequence"/>
</dbReference>
<evidence type="ECO:0000256" key="5">
    <source>
        <dbReference type="ARBA" id="ARBA00022908"/>
    </source>
</evidence>
<dbReference type="PROSITE" id="PS51900">
    <property type="entry name" value="CB"/>
    <property type="match status" value="1"/>
</dbReference>
<comment type="subcellular location">
    <subcellularLocation>
        <location evidence="1 9">Cytoplasm</location>
    </subcellularLocation>
</comment>
<evidence type="ECO:0000256" key="8">
    <source>
        <dbReference type="ARBA" id="ARBA00023306"/>
    </source>
</evidence>
<keyword evidence="4 9" id="KW-0159">Chromosome partition</keyword>
<protein>
    <recommendedName>
        <fullName evidence="9">Tyrosine recombinase XerC</fullName>
    </recommendedName>
</protein>
<dbReference type="SUPFAM" id="SSF47823">
    <property type="entry name" value="lambda integrase-like, N-terminal domain"/>
    <property type="match status" value="1"/>
</dbReference>
<evidence type="ECO:0000313" key="13">
    <source>
        <dbReference type="Proteomes" id="UP001596989"/>
    </source>
</evidence>
<dbReference type="Gene3D" id="1.10.443.10">
    <property type="entry name" value="Intergrase catalytic core"/>
    <property type="match status" value="1"/>
</dbReference>
<comment type="caution">
    <text evidence="9">Lacks conserved residue(s) required for the propagation of feature annotation.</text>
</comment>
<comment type="function">
    <text evidence="9">Site-specific tyrosine recombinase, which acts by catalyzing the cutting and rejoining of the recombining DNA molecules. The XerC-XerD complex is essential to convert dimers of the bacterial chromosome into monomers to permit their segregation at cell division. It also contributes to the segregational stability of plasmids.</text>
</comment>
<evidence type="ECO:0000256" key="2">
    <source>
        <dbReference type="ARBA" id="ARBA00022490"/>
    </source>
</evidence>
<evidence type="ECO:0000313" key="12">
    <source>
        <dbReference type="EMBL" id="MFD0958750.1"/>
    </source>
</evidence>
<keyword evidence="7 9" id="KW-0233">DNA recombination</keyword>
<dbReference type="EMBL" id="JBHTJZ010000005">
    <property type="protein sequence ID" value="MFD0958750.1"/>
    <property type="molecule type" value="Genomic_DNA"/>
</dbReference>
<dbReference type="InterPro" id="IPR013762">
    <property type="entry name" value="Integrase-like_cat_sf"/>
</dbReference>
<dbReference type="InterPro" id="IPR011010">
    <property type="entry name" value="DNA_brk_join_enz"/>
</dbReference>
<evidence type="ECO:0000256" key="4">
    <source>
        <dbReference type="ARBA" id="ARBA00022829"/>
    </source>
</evidence>
<dbReference type="PANTHER" id="PTHR30349:SF81">
    <property type="entry name" value="TYROSINE RECOMBINASE XERC"/>
    <property type="match status" value="1"/>
</dbReference>
<keyword evidence="5 9" id="KW-0229">DNA integration</keyword>
<dbReference type="RefSeq" id="WP_377562556.1">
    <property type="nucleotide sequence ID" value="NZ_JBHTJZ010000005.1"/>
</dbReference>
<gene>
    <name evidence="9" type="primary">xerC</name>
    <name evidence="12" type="ORF">ACFQ2I_05040</name>
</gene>
<evidence type="ECO:0000256" key="7">
    <source>
        <dbReference type="ARBA" id="ARBA00023172"/>
    </source>
</evidence>
<dbReference type="Gene3D" id="1.10.150.130">
    <property type="match status" value="1"/>
</dbReference>
<keyword evidence="6 9" id="KW-0238">DNA-binding</keyword>
<evidence type="ECO:0000256" key="3">
    <source>
        <dbReference type="ARBA" id="ARBA00022618"/>
    </source>
</evidence>
<organism evidence="12 13">
    <name type="scientific">Paenibacillus chungangensis</name>
    <dbReference type="NCBI Taxonomy" id="696535"/>
    <lineage>
        <taxon>Bacteria</taxon>
        <taxon>Bacillati</taxon>
        <taxon>Bacillota</taxon>
        <taxon>Bacilli</taxon>
        <taxon>Bacillales</taxon>
        <taxon>Paenibacillaceae</taxon>
        <taxon>Paenibacillus</taxon>
    </lineage>
</organism>
<dbReference type="InterPro" id="IPR010998">
    <property type="entry name" value="Integrase_recombinase_N"/>
</dbReference>
<feature type="active site" evidence="9">
    <location>
        <position position="267"/>
    </location>
</feature>
<evidence type="ECO:0000256" key="6">
    <source>
        <dbReference type="ARBA" id="ARBA00023125"/>
    </source>
</evidence>
<feature type="active site" description="O-(3'-phospho-DNA)-tyrosine intermediate" evidence="9">
    <location>
        <position position="276"/>
    </location>
</feature>
<evidence type="ECO:0000259" key="11">
    <source>
        <dbReference type="PROSITE" id="PS51900"/>
    </source>
</evidence>
<reference evidence="13" key="1">
    <citation type="journal article" date="2019" name="Int. J. Syst. Evol. Microbiol.">
        <title>The Global Catalogue of Microorganisms (GCM) 10K type strain sequencing project: providing services to taxonomists for standard genome sequencing and annotation.</title>
        <authorList>
            <consortium name="The Broad Institute Genomics Platform"/>
            <consortium name="The Broad Institute Genome Sequencing Center for Infectious Disease"/>
            <person name="Wu L."/>
            <person name="Ma J."/>
        </authorList>
    </citation>
    <scope>NUCLEOTIDE SEQUENCE [LARGE SCALE GENOMIC DNA]</scope>
    <source>
        <strain evidence="13">CCUG 59129</strain>
    </source>
</reference>
<dbReference type="Pfam" id="PF02899">
    <property type="entry name" value="Phage_int_SAM_1"/>
    <property type="match status" value="1"/>
</dbReference>
<comment type="similarity">
    <text evidence="9">Belongs to the 'phage' integrase family. XerC subfamily.</text>
</comment>
<accession>A0ABW3HMN6</accession>
<dbReference type="CDD" id="cd00798">
    <property type="entry name" value="INT_XerDC_C"/>
    <property type="match status" value="1"/>
</dbReference>
<sequence>MKAELKQYFEFLTDKGRLTESSMVSYERDLHALSLHLELQGVEGWDGVQRHHLSKFIHTLKEQGRKAATISRHIVSIRAFFQYMQMNGYLNGDPSIYLEAPRWEKKPPTVLTEAEMNALLEAPDTTSHAGKRDKAMLELLYATGIRVSELVSLNLEHMHMALGYLQCSSGMKERIVPFGRHAAAAVEAYLDEGRDGLLKGRACDSAMFLNHLGTRMTRQGFWKMLKKYAREAGIGEEITPHTLRHSVAAHLLNHGADARAVQEMMGHADIATTLKYLHGHKARLKDVYTGAHPRA</sequence>
<dbReference type="InterPro" id="IPR023009">
    <property type="entry name" value="Tyrosine_recombinase_XerC/XerD"/>
</dbReference>
<dbReference type="InterPro" id="IPR050090">
    <property type="entry name" value="Tyrosine_recombinase_XerCD"/>
</dbReference>
<dbReference type="HAMAP" id="MF_01808">
    <property type="entry name" value="Recomb_XerC_XerD"/>
    <property type="match status" value="1"/>
</dbReference>
<evidence type="ECO:0000256" key="1">
    <source>
        <dbReference type="ARBA" id="ARBA00004496"/>
    </source>
</evidence>
<keyword evidence="3 9" id="KW-0132">Cell division</keyword>
<feature type="domain" description="Tyr recombinase" evidence="10">
    <location>
        <begin position="106"/>
        <end position="289"/>
    </location>
</feature>
<evidence type="ECO:0000256" key="9">
    <source>
        <dbReference type="HAMAP-Rule" id="MF_01808"/>
    </source>
</evidence>
<dbReference type="InterPro" id="IPR044068">
    <property type="entry name" value="CB"/>
</dbReference>
<comment type="caution">
    <text evidence="12">The sequence shown here is derived from an EMBL/GenBank/DDBJ whole genome shotgun (WGS) entry which is preliminary data.</text>
</comment>
<keyword evidence="2 9" id="KW-0963">Cytoplasm</keyword>
<keyword evidence="8 9" id="KW-0131">Cell cycle</keyword>
<comment type="subunit">
    <text evidence="9">Forms a cyclic heterotetrameric complex composed of two molecules of XerC and two molecules of XerD.</text>
</comment>
<dbReference type="SUPFAM" id="SSF56349">
    <property type="entry name" value="DNA breaking-rejoining enzymes"/>
    <property type="match status" value="1"/>
</dbReference>
<dbReference type="PROSITE" id="PS51898">
    <property type="entry name" value="TYR_RECOMBINASE"/>
    <property type="match status" value="1"/>
</dbReference>
<dbReference type="InterPro" id="IPR004107">
    <property type="entry name" value="Integrase_SAM-like_N"/>
</dbReference>